<name>A0A914QCG8_9BILA</name>
<dbReference type="InterPro" id="IPR008974">
    <property type="entry name" value="TRAF-like"/>
</dbReference>
<dbReference type="PANTHER" id="PTHR46705">
    <property type="entry name" value="PROTEIN CBG09805"/>
    <property type="match status" value="1"/>
</dbReference>
<evidence type="ECO:0000259" key="1">
    <source>
        <dbReference type="Pfam" id="PF01682"/>
    </source>
</evidence>
<protein>
    <recommendedName>
        <fullName evidence="1">Domain of unknown function DB domain-containing protein</fullName>
    </recommendedName>
</protein>
<evidence type="ECO:0000313" key="3">
    <source>
        <dbReference type="WBParaSite" id="PDA_v2.g24871.t1"/>
    </source>
</evidence>
<dbReference type="AlphaFoldDB" id="A0A914QCG8"/>
<organism evidence="2 3">
    <name type="scientific">Panagrolaimus davidi</name>
    <dbReference type="NCBI Taxonomy" id="227884"/>
    <lineage>
        <taxon>Eukaryota</taxon>
        <taxon>Metazoa</taxon>
        <taxon>Ecdysozoa</taxon>
        <taxon>Nematoda</taxon>
        <taxon>Chromadorea</taxon>
        <taxon>Rhabditida</taxon>
        <taxon>Tylenchina</taxon>
        <taxon>Panagrolaimomorpha</taxon>
        <taxon>Panagrolaimoidea</taxon>
        <taxon>Panagrolaimidae</taxon>
        <taxon>Panagrolaimus</taxon>
    </lineage>
</organism>
<dbReference type="SUPFAM" id="SSF49599">
    <property type="entry name" value="TRAF domain-like"/>
    <property type="match status" value="1"/>
</dbReference>
<accession>A0A914QCG8</accession>
<feature type="domain" description="Domain of unknown function DB" evidence="1">
    <location>
        <begin position="150"/>
        <end position="253"/>
    </location>
</feature>
<dbReference type="InterPro" id="IPR002602">
    <property type="entry name" value="DB"/>
</dbReference>
<evidence type="ECO:0000313" key="2">
    <source>
        <dbReference type="Proteomes" id="UP000887578"/>
    </source>
</evidence>
<dbReference type="Gene3D" id="2.60.210.10">
    <property type="entry name" value="Apoptosis, Tumor Necrosis Factor Receptor Associated Protein 2, Chain A"/>
    <property type="match status" value="1"/>
</dbReference>
<dbReference type="Proteomes" id="UP000887578">
    <property type="component" value="Unplaced"/>
</dbReference>
<proteinExistence type="predicted"/>
<sequence>MDLVDKENDFALKDYENECLNGKFYYAYNIPGLQYYLAISPTGVNEKDRGETWVYLNVNGSNERKISAEFTLSVESANFSNNSNYVYDYKHGHGAVLCKTEEFFDSKSEYFVDGEITINVKIMFKSGFLLFGFALFAIVFADPNEEFAQCCKGKSVPDSCIKYCTYDFTPPPALKFFRKKPKSSDGDECYADDVMTSVMQCSQKDKDNTECCKTAGVGNEHDFCLELCDGTKPITNDEKYAECEDVANKVKECEKNA</sequence>
<dbReference type="WBParaSite" id="PDA_v2.g24871.t1">
    <property type="protein sequence ID" value="PDA_v2.g24871.t1"/>
    <property type="gene ID" value="PDA_v2.g24871"/>
</dbReference>
<reference evidence="3" key="1">
    <citation type="submission" date="2022-11" db="UniProtKB">
        <authorList>
            <consortium name="WormBaseParasite"/>
        </authorList>
    </citation>
    <scope>IDENTIFICATION</scope>
</reference>
<dbReference type="PANTHER" id="PTHR46705:SF2">
    <property type="entry name" value="DOMAIN OF UNKNOWN FUNCTION DB DOMAIN-CONTAINING PROTEIN"/>
    <property type="match status" value="1"/>
</dbReference>
<keyword evidence="2" id="KW-1185">Reference proteome</keyword>
<dbReference type="Pfam" id="PF01682">
    <property type="entry name" value="DB"/>
    <property type="match status" value="1"/>
</dbReference>